<feature type="compositionally biased region" description="Polar residues" evidence="1">
    <location>
        <begin position="112"/>
        <end position="137"/>
    </location>
</feature>
<dbReference type="AlphaFoldDB" id="A0A1B9GJW4"/>
<evidence type="ECO:0000313" key="3">
    <source>
        <dbReference type="Proteomes" id="UP000092666"/>
    </source>
</evidence>
<evidence type="ECO:0000256" key="1">
    <source>
        <dbReference type="SAM" id="MobiDB-lite"/>
    </source>
</evidence>
<organism evidence="2 3">
    <name type="scientific">Kwoniella heveanensis BCC8398</name>
    <dbReference type="NCBI Taxonomy" id="1296120"/>
    <lineage>
        <taxon>Eukaryota</taxon>
        <taxon>Fungi</taxon>
        <taxon>Dikarya</taxon>
        <taxon>Basidiomycota</taxon>
        <taxon>Agaricomycotina</taxon>
        <taxon>Tremellomycetes</taxon>
        <taxon>Tremellales</taxon>
        <taxon>Cryptococcaceae</taxon>
        <taxon>Kwoniella</taxon>
    </lineage>
</organism>
<accession>A0A1B9GJW4</accession>
<reference evidence="2 3" key="1">
    <citation type="submission" date="2013-07" db="EMBL/GenBank/DDBJ databases">
        <title>The Genome Sequence of Cryptococcus heveanensis BCC8398.</title>
        <authorList>
            <consortium name="The Broad Institute Genome Sequencing Platform"/>
            <person name="Cuomo C."/>
            <person name="Litvintseva A."/>
            <person name="Chen Y."/>
            <person name="Heitman J."/>
            <person name="Sun S."/>
            <person name="Springer D."/>
            <person name="Dromer F."/>
            <person name="Young S.K."/>
            <person name="Zeng Q."/>
            <person name="Gargeya S."/>
            <person name="Fitzgerald M."/>
            <person name="Abouelleil A."/>
            <person name="Alvarado L."/>
            <person name="Berlin A.M."/>
            <person name="Chapman S.B."/>
            <person name="Dewar J."/>
            <person name="Goldberg J."/>
            <person name="Griggs A."/>
            <person name="Gujja S."/>
            <person name="Hansen M."/>
            <person name="Howarth C."/>
            <person name="Imamovic A."/>
            <person name="Larimer J."/>
            <person name="McCowan C."/>
            <person name="Murphy C."/>
            <person name="Pearson M."/>
            <person name="Priest M."/>
            <person name="Roberts A."/>
            <person name="Saif S."/>
            <person name="Shea T."/>
            <person name="Sykes S."/>
            <person name="Wortman J."/>
            <person name="Nusbaum C."/>
            <person name="Birren B."/>
        </authorList>
    </citation>
    <scope>NUCLEOTIDE SEQUENCE [LARGE SCALE GENOMIC DNA]</scope>
    <source>
        <strain evidence="2 3">BCC8398</strain>
    </source>
</reference>
<protein>
    <submittedName>
        <fullName evidence="2">Uncharacterized protein</fullName>
    </submittedName>
</protein>
<reference evidence="3" key="2">
    <citation type="submission" date="2013-12" db="EMBL/GenBank/DDBJ databases">
        <title>Evolution of pathogenesis and genome organization in the Tremellales.</title>
        <authorList>
            <person name="Cuomo C."/>
            <person name="Litvintseva A."/>
            <person name="Heitman J."/>
            <person name="Chen Y."/>
            <person name="Sun S."/>
            <person name="Springer D."/>
            <person name="Dromer F."/>
            <person name="Young S."/>
            <person name="Zeng Q."/>
            <person name="Chapman S."/>
            <person name="Gujja S."/>
            <person name="Saif S."/>
            <person name="Birren B."/>
        </authorList>
    </citation>
    <scope>NUCLEOTIDE SEQUENCE [LARGE SCALE GENOMIC DNA]</scope>
    <source>
        <strain evidence="3">BCC8398</strain>
    </source>
</reference>
<dbReference type="Proteomes" id="UP000092666">
    <property type="component" value="Unassembled WGS sequence"/>
</dbReference>
<name>A0A1B9GJW4_9TREE</name>
<dbReference type="EMBL" id="KV700136">
    <property type="protein sequence ID" value="OCF31291.1"/>
    <property type="molecule type" value="Genomic_DNA"/>
</dbReference>
<feature type="region of interest" description="Disordered" evidence="1">
    <location>
        <begin position="102"/>
        <end position="137"/>
    </location>
</feature>
<evidence type="ECO:0000313" key="2">
    <source>
        <dbReference type="EMBL" id="OCF31291.1"/>
    </source>
</evidence>
<proteinExistence type="predicted"/>
<gene>
    <name evidence="2" type="ORF">I316_07077</name>
</gene>
<sequence length="223" mass="24958">MEGYSEAHPGKDEGDSFAETLSKMTDPAEAMEKAVARALVKLGKINETEFGIWSRTLSSQLDDLRNLPLRSSVEDICSAFGKFKKTQNYCRRITRRPYVRHTQDRSFEGTRAGQSASQGFTNAVSNESGPANPYPTSGLPSIDAWDQQIPLFSSVQYSHPAASEEVVTQDPETIAEQTDAVLRRNQQFSDNLDTLKRDPGRNMQELDYLISTNQLPSRFTQTQ</sequence>
<keyword evidence="3" id="KW-1185">Reference proteome</keyword>